<gene>
    <name evidence="2" type="ORF">I3842_03G055000</name>
</gene>
<keyword evidence="1" id="KW-0472">Membrane</keyword>
<protein>
    <submittedName>
        <fullName evidence="2">Uncharacterized protein</fullName>
    </submittedName>
</protein>
<feature type="transmembrane region" description="Helical" evidence="1">
    <location>
        <begin position="7"/>
        <end position="31"/>
    </location>
</feature>
<dbReference type="EMBL" id="CM031827">
    <property type="protein sequence ID" value="KAG6720327.1"/>
    <property type="molecule type" value="Genomic_DNA"/>
</dbReference>
<keyword evidence="1" id="KW-1133">Transmembrane helix</keyword>
<proteinExistence type="predicted"/>
<name>A0A922FGF6_CARIL</name>
<sequence length="71" mass="7815">MQGYKTLCINITFSFSPLISLIPIASFLPSFPSLSLLFSFDFSPLFVRLSSLNASGDDPLFLTSLILLLIL</sequence>
<evidence type="ECO:0000256" key="1">
    <source>
        <dbReference type="SAM" id="Phobius"/>
    </source>
</evidence>
<organism evidence="2 3">
    <name type="scientific">Carya illinoinensis</name>
    <name type="common">Pecan</name>
    <dbReference type="NCBI Taxonomy" id="32201"/>
    <lineage>
        <taxon>Eukaryota</taxon>
        <taxon>Viridiplantae</taxon>
        <taxon>Streptophyta</taxon>
        <taxon>Embryophyta</taxon>
        <taxon>Tracheophyta</taxon>
        <taxon>Spermatophyta</taxon>
        <taxon>Magnoliopsida</taxon>
        <taxon>eudicotyledons</taxon>
        <taxon>Gunneridae</taxon>
        <taxon>Pentapetalae</taxon>
        <taxon>rosids</taxon>
        <taxon>fabids</taxon>
        <taxon>Fagales</taxon>
        <taxon>Juglandaceae</taxon>
        <taxon>Carya</taxon>
    </lineage>
</organism>
<dbReference type="AlphaFoldDB" id="A0A922FGF6"/>
<comment type="caution">
    <text evidence="2">The sequence shown here is derived from an EMBL/GenBank/DDBJ whole genome shotgun (WGS) entry which is preliminary data.</text>
</comment>
<dbReference type="Proteomes" id="UP000811246">
    <property type="component" value="Chromosome 3"/>
</dbReference>
<keyword evidence="1" id="KW-0812">Transmembrane</keyword>
<reference evidence="2" key="1">
    <citation type="submission" date="2021-01" db="EMBL/GenBank/DDBJ databases">
        <authorList>
            <person name="Lovell J.T."/>
            <person name="Bentley N."/>
            <person name="Bhattarai G."/>
            <person name="Jenkins J.W."/>
            <person name="Sreedasyam A."/>
            <person name="Alarcon Y."/>
            <person name="Bock C."/>
            <person name="Boston L."/>
            <person name="Carlson J."/>
            <person name="Cervantes K."/>
            <person name="Clermont K."/>
            <person name="Krom N."/>
            <person name="Kubenka K."/>
            <person name="Mamidi S."/>
            <person name="Mattison C."/>
            <person name="Monteros M."/>
            <person name="Pisani C."/>
            <person name="Plott C."/>
            <person name="Rajasekar S."/>
            <person name="Rhein H.S."/>
            <person name="Rohla C."/>
            <person name="Song M."/>
            <person name="Hilaire R.S."/>
            <person name="Shu S."/>
            <person name="Wells L."/>
            <person name="Wang X."/>
            <person name="Webber J."/>
            <person name="Heerema R.J."/>
            <person name="Klein P."/>
            <person name="Conner P."/>
            <person name="Grauke L."/>
            <person name="Grimwood J."/>
            <person name="Schmutz J."/>
            <person name="Randall J.J."/>
        </authorList>
    </citation>
    <scope>NUCLEOTIDE SEQUENCE</scope>
    <source>
        <tissue evidence="2">Leaf</tissue>
    </source>
</reference>
<accession>A0A922FGF6</accession>
<evidence type="ECO:0000313" key="2">
    <source>
        <dbReference type="EMBL" id="KAG6720327.1"/>
    </source>
</evidence>
<evidence type="ECO:0000313" key="3">
    <source>
        <dbReference type="Proteomes" id="UP000811246"/>
    </source>
</evidence>